<reference evidence="2 3" key="1">
    <citation type="journal article" date="2024" name="Pathogens">
        <title>Characterization of a Novel Species of Legionella Isolated from a Healthcare Facility: Legionella resiliens sp. nov.</title>
        <authorList>
            <person name="Cristino S."/>
            <person name="Pascale M.R."/>
            <person name="Marino F."/>
            <person name="Derelitto C."/>
            <person name="Salaris S."/>
            <person name="Orsini M."/>
            <person name="Squarzoni S."/>
            <person name="Grottola A."/>
            <person name="Girolamini L."/>
        </authorList>
    </citation>
    <scope>NUCLEOTIDE SEQUENCE [LARGE SCALE GENOMIC DNA]</scope>
    <source>
        <strain evidence="2 3">8cVS16</strain>
    </source>
</reference>
<gene>
    <name evidence="2" type="ORF">LXO92_03915</name>
</gene>
<organism evidence="2 3">
    <name type="scientific">Legionella resiliens</name>
    <dbReference type="NCBI Taxonomy" id="2905958"/>
    <lineage>
        <taxon>Bacteria</taxon>
        <taxon>Pseudomonadati</taxon>
        <taxon>Pseudomonadota</taxon>
        <taxon>Gammaproteobacteria</taxon>
        <taxon>Legionellales</taxon>
        <taxon>Legionellaceae</taxon>
        <taxon>Legionella</taxon>
    </lineage>
</organism>
<feature type="chain" id="PRO_5046116344" evidence="1">
    <location>
        <begin position="21"/>
        <end position="249"/>
    </location>
</feature>
<protein>
    <submittedName>
        <fullName evidence="2">Outer membrane beta-barrel protein</fullName>
    </submittedName>
</protein>
<feature type="signal peptide" evidence="1">
    <location>
        <begin position="1"/>
        <end position="20"/>
    </location>
</feature>
<keyword evidence="1" id="KW-0732">Signal</keyword>
<sequence>MPTRKLSAGLLLLVPTLLSAGTMGQITISPAYSWVITLSGGPAWADNPGKSQTLSLQPDVFKNYAVDNASETLGLGGLFIGFQKNINPSWLGQLGFAIEAVSKITVRGDIWEDADPDFNNYWYQYDIRPIRIALKGKILTDIRFWALPYLSGSVGVSFNRASDYSIIPKIPEEIPAPFFSSKTETSLSYSIGAGLQKQFHSNWSAGVGYEFADWGRSQLGRAPGQTLGNGLSDSHLYTHTLQFNVTFIA</sequence>
<dbReference type="SUPFAM" id="SSF56925">
    <property type="entry name" value="OMPA-like"/>
    <property type="match status" value="1"/>
</dbReference>
<dbReference type="EMBL" id="JAJTND010000003">
    <property type="protein sequence ID" value="MCE3531518.1"/>
    <property type="molecule type" value="Genomic_DNA"/>
</dbReference>
<accession>A0ABS8WYE5</accession>
<evidence type="ECO:0000313" key="3">
    <source>
        <dbReference type="Proteomes" id="UP001320170"/>
    </source>
</evidence>
<evidence type="ECO:0000313" key="2">
    <source>
        <dbReference type="EMBL" id="MCE3531518.1"/>
    </source>
</evidence>
<evidence type="ECO:0000256" key="1">
    <source>
        <dbReference type="SAM" id="SignalP"/>
    </source>
</evidence>
<dbReference type="RefSeq" id="WP_232890419.1">
    <property type="nucleotide sequence ID" value="NZ_JAJSPM010000003.1"/>
</dbReference>
<dbReference type="InterPro" id="IPR011250">
    <property type="entry name" value="OMP/PagP_B-barrel"/>
</dbReference>
<name>A0ABS8WYE5_9GAMM</name>
<dbReference type="Gene3D" id="2.40.160.20">
    <property type="match status" value="1"/>
</dbReference>
<proteinExistence type="predicted"/>
<comment type="caution">
    <text evidence="2">The sequence shown here is derived from an EMBL/GenBank/DDBJ whole genome shotgun (WGS) entry which is preliminary data.</text>
</comment>
<dbReference type="Proteomes" id="UP001320170">
    <property type="component" value="Unassembled WGS sequence"/>
</dbReference>
<keyword evidence="3" id="KW-1185">Reference proteome</keyword>